<evidence type="ECO:0000256" key="2">
    <source>
        <dbReference type="SAM" id="SignalP"/>
    </source>
</evidence>
<dbReference type="SUPFAM" id="SSF49854">
    <property type="entry name" value="Spermadhesin, CUB domain"/>
    <property type="match status" value="1"/>
</dbReference>
<sequence length="204" mass="22211">MNQILFFHLIISVVGHQVILASSQTVNIERSGRQIIGDESTPVPTSSAAPTDDGVLPDTTTNPLSTTKPPSVPPGSSVVLNPGDIRTVVSNRFGRTYNNEGRISTWQFYANNCILNVTCPCFRLPVSSNCLEAYLELRTGILYDAQKFCGINRPNGFASDTGEIRMKYKPSNERIPPGFTCFVACNPFGMPMMNPTIPIIGCPP</sequence>
<feature type="chain" id="PRO_5012804858" evidence="2">
    <location>
        <begin position="24"/>
        <end position="204"/>
    </location>
</feature>
<evidence type="ECO:0000313" key="4">
    <source>
        <dbReference type="Proteomes" id="UP000198287"/>
    </source>
</evidence>
<comment type="caution">
    <text evidence="3">The sequence shown here is derived from an EMBL/GenBank/DDBJ whole genome shotgun (WGS) entry which is preliminary data.</text>
</comment>
<gene>
    <name evidence="3" type="ORF">Fcan01_04670</name>
</gene>
<reference evidence="3 4" key="1">
    <citation type="submission" date="2015-12" db="EMBL/GenBank/DDBJ databases">
        <title>The genome of Folsomia candida.</title>
        <authorList>
            <person name="Faddeeva A."/>
            <person name="Derks M.F."/>
            <person name="Anvar Y."/>
            <person name="Smit S."/>
            <person name="Van Straalen N."/>
            <person name="Roelofs D."/>
        </authorList>
    </citation>
    <scope>NUCLEOTIDE SEQUENCE [LARGE SCALE GENOMIC DNA]</scope>
    <source>
        <strain evidence="3 4">VU population</strain>
        <tissue evidence="3">Whole body</tissue>
    </source>
</reference>
<evidence type="ECO:0000256" key="1">
    <source>
        <dbReference type="SAM" id="MobiDB-lite"/>
    </source>
</evidence>
<protein>
    <submittedName>
        <fullName evidence="3">Tolloid-like protein 2</fullName>
    </submittedName>
</protein>
<dbReference type="AlphaFoldDB" id="A0A226ESY5"/>
<dbReference type="InterPro" id="IPR035914">
    <property type="entry name" value="Sperma_CUB_dom_sf"/>
</dbReference>
<feature type="compositionally biased region" description="Polar residues" evidence="1">
    <location>
        <begin position="58"/>
        <end position="68"/>
    </location>
</feature>
<keyword evidence="4" id="KW-1185">Reference proteome</keyword>
<proteinExistence type="predicted"/>
<dbReference type="EMBL" id="LNIX01000002">
    <property type="protein sequence ID" value="OXA59716.1"/>
    <property type="molecule type" value="Genomic_DNA"/>
</dbReference>
<feature type="region of interest" description="Disordered" evidence="1">
    <location>
        <begin position="32"/>
        <end position="76"/>
    </location>
</feature>
<feature type="signal peptide" evidence="2">
    <location>
        <begin position="1"/>
        <end position="23"/>
    </location>
</feature>
<name>A0A226ESY5_FOLCA</name>
<dbReference type="Proteomes" id="UP000198287">
    <property type="component" value="Unassembled WGS sequence"/>
</dbReference>
<evidence type="ECO:0000313" key="3">
    <source>
        <dbReference type="EMBL" id="OXA59716.1"/>
    </source>
</evidence>
<accession>A0A226ESY5</accession>
<organism evidence="3 4">
    <name type="scientific">Folsomia candida</name>
    <name type="common">Springtail</name>
    <dbReference type="NCBI Taxonomy" id="158441"/>
    <lineage>
        <taxon>Eukaryota</taxon>
        <taxon>Metazoa</taxon>
        <taxon>Ecdysozoa</taxon>
        <taxon>Arthropoda</taxon>
        <taxon>Hexapoda</taxon>
        <taxon>Collembola</taxon>
        <taxon>Entomobryomorpha</taxon>
        <taxon>Isotomoidea</taxon>
        <taxon>Isotomidae</taxon>
        <taxon>Proisotominae</taxon>
        <taxon>Folsomia</taxon>
    </lineage>
</organism>
<keyword evidence="2" id="KW-0732">Signal</keyword>